<comment type="similarity">
    <text evidence="2 9">Belongs to the CCC1 family.</text>
</comment>
<sequence>MSEAGENEITVDTDIDVFVLGIANLVADGISSSLGDFLSTSTKKDLAAKEMAVTEWELNNHGKDQLLQQYQSLGMDVNDASTVVNIFAKYNDIMRDQKMASEKGVMPPDRVEEKPWKNGAITFMAFVGFGSAPLLSFIVLKPFTDDKWVMFVGACFMSAIALTCLGRAKANISDKGYTESVGLVLLNGAVAASATYFLGWML</sequence>
<accession>A0A9W7IIK6</accession>
<dbReference type="Proteomes" id="UP001165190">
    <property type="component" value="Unassembled WGS sequence"/>
</dbReference>
<dbReference type="GO" id="GO:0140315">
    <property type="term" value="F:iron ion sequestering activity"/>
    <property type="evidence" value="ECO:0007669"/>
    <property type="project" value="UniProtKB-UniRule"/>
</dbReference>
<dbReference type="PANTHER" id="PTHR31851">
    <property type="entry name" value="FE(2+)/MN(2+) TRANSPORTER PCL1"/>
    <property type="match status" value="1"/>
</dbReference>
<keyword evidence="6 9" id="KW-1133">Transmembrane helix</keyword>
<keyword evidence="4 9" id="KW-0926">Vacuole</keyword>
<comment type="catalytic activity">
    <reaction evidence="8">
        <text>Fe(2+)(in) = Fe(2+)(out)</text>
        <dbReference type="Rhea" id="RHEA:28486"/>
        <dbReference type="ChEBI" id="CHEBI:29033"/>
    </reaction>
    <physiologicalReaction direction="left-to-right" evidence="8">
        <dbReference type="Rhea" id="RHEA:28487"/>
    </physiologicalReaction>
</comment>
<evidence type="ECO:0000256" key="6">
    <source>
        <dbReference type="ARBA" id="ARBA00022989"/>
    </source>
</evidence>
<dbReference type="InterPro" id="IPR008217">
    <property type="entry name" value="Ccc1_fam"/>
</dbReference>
<keyword evidence="7 9" id="KW-0472">Membrane</keyword>
<evidence type="ECO:0000313" key="10">
    <source>
        <dbReference type="EMBL" id="GMI95782.1"/>
    </source>
</evidence>
<dbReference type="GO" id="GO:0005384">
    <property type="term" value="F:manganese ion transmembrane transporter activity"/>
    <property type="evidence" value="ECO:0007669"/>
    <property type="project" value="InterPro"/>
</dbReference>
<dbReference type="GO" id="GO:0005381">
    <property type="term" value="F:iron ion transmembrane transporter activity"/>
    <property type="evidence" value="ECO:0007669"/>
    <property type="project" value="UniProtKB-UniRule"/>
</dbReference>
<evidence type="ECO:0000256" key="1">
    <source>
        <dbReference type="ARBA" id="ARBA00004128"/>
    </source>
</evidence>
<keyword evidence="9" id="KW-0813">Transport</keyword>
<comment type="caution">
    <text evidence="9">Lacks conserved residue(s) required for the propagation of feature annotation.</text>
</comment>
<evidence type="ECO:0000256" key="9">
    <source>
        <dbReference type="RuleBase" id="RU369115"/>
    </source>
</evidence>
<evidence type="ECO:0000256" key="3">
    <source>
        <dbReference type="ARBA" id="ARBA00022496"/>
    </source>
</evidence>
<dbReference type="EMBL" id="BSYR01000027">
    <property type="protein sequence ID" value="GMI95782.1"/>
    <property type="molecule type" value="Genomic_DNA"/>
</dbReference>
<evidence type="ECO:0000256" key="5">
    <source>
        <dbReference type="ARBA" id="ARBA00022692"/>
    </source>
</evidence>
<protein>
    <recommendedName>
        <fullName evidence="9">Vacuolar iron transporter</fullName>
    </recommendedName>
</protein>
<feature type="transmembrane region" description="Helical" evidence="9">
    <location>
        <begin position="180"/>
        <end position="201"/>
    </location>
</feature>
<dbReference type="AlphaFoldDB" id="A0A9W7IIK6"/>
<organism evidence="10 11">
    <name type="scientific">Hibiscus trionum</name>
    <name type="common">Flower of an hour</name>
    <dbReference type="NCBI Taxonomy" id="183268"/>
    <lineage>
        <taxon>Eukaryota</taxon>
        <taxon>Viridiplantae</taxon>
        <taxon>Streptophyta</taxon>
        <taxon>Embryophyta</taxon>
        <taxon>Tracheophyta</taxon>
        <taxon>Spermatophyta</taxon>
        <taxon>Magnoliopsida</taxon>
        <taxon>eudicotyledons</taxon>
        <taxon>Gunneridae</taxon>
        <taxon>Pentapetalae</taxon>
        <taxon>rosids</taxon>
        <taxon>malvids</taxon>
        <taxon>Malvales</taxon>
        <taxon>Malvaceae</taxon>
        <taxon>Malvoideae</taxon>
        <taxon>Hibiscus</taxon>
    </lineage>
</organism>
<feature type="transmembrane region" description="Helical" evidence="9">
    <location>
        <begin position="148"/>
        <end position="168"/>
    </location>
</feature>
<comment type="function">
    <text evidence="9">Vacuolar Fe(2+) uptake transporter.</text>
</comment>
<name>A0A9W7IIK6_HIBTR</name>
<feature type="transmembrane region" description="Helical" evidence="9">
    <location>
        <begin position="120"/>
        <end position="142"/>
    </location>
</feature>
<dbReference type="GO" id="GO:0030026">
    <property type="term" value="P:intracellular manganese ion homeostasis"/>
    <property type="evidence" value="ECO:0007669"/>
    <property type="project" value="InterPro"/>
</dbReference>
<keyword evidence="3" id="KW-0408">Iron</keyword>
<dbReference type="OrthoDB" id="73465at2759"/>
<dbReference type="Pfam" id="PF01988">
    <property type="entry name" value="VIT1"/>
    <property type="match status" value="1"/>
</dbReference>
<evidence type="ECO:0000256" key="2">
    <source>
        <dbReference type="ARBA" id="ARBA00007049"/>
    </source>
</evidence>
<evidence type="ECO:0000256" key="8">
    <source>
        <dbReference type="ARBA" id="ARBA00044464"/>
    </source>
</evidence>
<proteinExistence type="inferred from homology"/>
<keyword evidence="11" id="KW-1185">Reference proteome</keyword>
<dbReference type="GO" id="GO:0005774">
    <property type="term" value="C:vacuolar membrane"/>
    <property type="evidence" value="ECO:0007669"/>
    <property type="project" value="UniProtKB-SubCell"/>
</dbReference>
<evidence type="ECO:0000256" key="7">
    <source>
        <dbReference type="ARBA" id="ARBA00023136"/>
    </source>
</evidence>
<evidence type="ECO:0000313" key="11">
    <source>
        <dbReference type="Proteomes" id="UP001165190"/>
    </source>
</evidence>
<gene>
    <name evidence="10" type="ORF">HRI_003247500</name>
</gene>
<comment type="caution">
    <text evidence="10">The sequence shown here is derived from an EMBL/GenBank/DDBJ whole genome shotgun (WGS) entry which is preliminary data.</text>
</comment>
<reference evidence="10" key="1">
    <citation type="submission" date="2023-05" db="EMBL/GenBank/DDBJ databases">
        <title>Genome and transcriptome analyses reveal genes involved in the formation of fine ridges on petal epidermal cells in Hibiscus trionum.</title>
        <authorList>
            <person name="Koshimizu S."/>
            <person name="Masuda S."/>
            <person name="Ishii T."/>
            <person name="Shirasu K."/>
            <person name="Hoshino A."/>
            <person name="Arita M."/>
        </authorList>
    </citation>
    <scope>NUCLEOTIDE SEQUENCE</scope>
    <source>
        <strain evidence="10">Hamamatsu line</strain>
    </source>
</reference>
<keyword evidence="9" id="KW-0406">Ion transport</keyword>
<keyword evidence="3" id="KW-0410">Iron transport</keyword>
<evidence type="ECO:0000256" key="4">
    <source>
        <dbReference type="ARBA" id="ARBA00022554"/>
    </source>
</evidence>
<keyword evidence="5 9" id="KW-0812">Transmembrane</keyword>
<comment type="subcellular location">
    <subcellularLocation>
        <location evidence="1 9">Vacuole membrane</location>
        <topology evidence="1 9">Multi-pass membrane protein</topology>
    </subcellularLocation>
</comment>